<dbReference type="Pfam" id="PF00400">
    <property type="entry name" value="WD40"/>
    <property type="match status" value="4"/>
</dbReference>
<feature type="repeat" description="WD" evidence="6">
    <location>
        <begin position="57"/>
        <end position="98"/>
    </location>
</feature>
<dbReference type="InterPro" id="IPR015943">
    <property type="entry name" value="WD40/YVTN_repeat-like_dom_sf"/>
</dbReference>
<keyword evidence="3 6" id="KW-0853">WD repeat</keyword>
<dbReference type="PANTHER" id="PTHR22842">
    <property type="entry name" value="WD40 REPEAT PROTEIN"/>
    <property type="match status" value="1"/>
</dbReference>
<dbReference type="InterPro" id="IPR036322">
    <property type="entry name" value="WD40_repeat_dom_sf"/>
</dbReference>
<keyword evidence="8" id="KW-1185">Reference proteome</keyword>
<proteinExistence type="inferred from homology"/>
<reference evidence="7" key="1">
    <citation type="submission" date="2022-07" db="EMBL/GenBank/DDBJ databases">
        <title>Phylogenomic reconstructions and comparative analyses of Kickxellomycotina fungi.</title>
        <authorList>
            <person name="Reynolds N.K."/>
            <person name="Stajich J.E."/>
            <person name="Barry K."/>
            <person name="Grigoriev I.V."/>
            <person name="Crous P."/>
            <person name="Smith M.E."/>
        </authorList>
    </citation>
    <scope>NUCLEOTIDE SEQUENCE</scope>
    <source>
        <strain evidence="7">RSA 567</strain>
    </source>
</reference>
<dbReference type="InterPro" id="IPR019775">
    <property type="entry name" value="WD40_repeat_CS"/>
</dbReference>
<dbReference type="AlphaFoldDB" id="A0A9W8BBD3"/>
<accession>A0A9W8BBD3</accession>
<dbReference type="SUPFAM" id="SSF50978">
    <property type="entry name" value="WD40 repeat-like"/>
    <property type="match status" value="1"/>
</dbReference>
<feature type="repeat" description="WD" evidence="6">
    <location>
        <begin position="99"/>
        <end position="131"/>
    </location>
</feature>
<gene>
    <name evidence="7" type="primary">WDR83</name>
    <name evidence="7" type="ORF">H4R34_000662</name>
</gene>
<dbReference type="PROSITE" id="PS50294">
    <property type="entry name" value="WD_REPEATS_REGION"/>
    <property type="match status" value="3"/>
</dbReference>
<evidence type="ECO:0000256" key="1">
    <source>
        <dbReference type="ARBA" id="ARBA00004496"/>
    </source>
</evidence>
<dbReference type="PRINTS" id="PR00320">
    <property type="entry name" value="GPROTEINBRPT"/>
</dbReference>
<dbReference type="GO" id="GO:0071013">
    <property type="term" value="C:catalytic step 2 spliceosome"/>
    <property type="evidence" value="ECO:0007669"/>
    <property type="project" value="TreeGrafter"/>
</dbReference>
<dbReference type="CDD" id="cd00200">
    <property type="entry name" value="WD40"/>
    <property type="match status" value="1"/>
</dbReference>
<dbReference type="EMBL" id="JANBQB010000020">
    <property type="protein sequence ID" value="KAJ1984399.1"/>
    <property type="molecule type" value="Genomic_DNA"/>
</dbReference>
<dbReference type="Gene3D" id="2.130.10.10">
    <property type="entry name" value="YVTN repeat-like/Quinoprotein amine dehydrogenase"/>
    <property type="match status" value="1"/>
</dbReference>
<dbReference type="PANTHER" id="PTHR22842:SF3">
    <property type="entry name" value="WD REPEAT DOMAIN-CONTAINING PROTEIN 83"/>
    <property type="match status" value="1"/>
</dbReference>
<sequence length="222" mass="24063">MSLTESLPQRPQHTLTAHRGAVNACTFTTTGSYLLTGGQDRTIQLWNIATGDNVSVFHGHGWAVHDIAVAPTDTRFASGGGDRGVFLWDVVTCRVLRKWTGHTQRTNTVQFNAQGTVLASGSFDTTVQLWDCRSSAARPIQVLDDAKDSVTCIDINDHEVMAASVDGSCRIYDLRTGTLLTDYVGSPLSSCAFSKDNQCILLSVLDSTLRLVDRSNGSLLNQ</sequence>
<dbReference type="InterPro" id="IPR020472">
    <property type="entry name" value="WD40_PAC1"/>
</dbReference>
<evidence type="ECO:0000256" key="4">
    <source>
        <dbReference type="ARBA" id="ARBA00022737"/>
    </source>
</evidence>
<dbReference type="Proteomes" id="UP001151582">
    <property type="component" value="Unassembled WGS sequence"/>
</dbReference>
<keyword evidence="2" id="KW-0963">Cytoplasm</keyword>
<comment type="subcellular location">
    <subcellularLocation>
        <location evidence="1">Cytoplasm</location>
    </subcellularLocation>
</comment>
<dbReference type="PROSITE" id="PS00678">
    <property type="entry name" value="WD_REPEATS_1"/>
    <property type="match status" value="1"/>
</dbReference>
<comment type="similarity">
    <text evidence="5">Belongs to the WD repeat MORG1 family.</text>
</comment>
<evidence type="ECO:0000256" key="5">
    <source>
        <dbReference type="ARBA" id="ARBA00038145"/>
    </source>
</evidence>
<evidence type="ECO:0000313" key="7">
    <source>
        <dbReference type="EMBL" id="KAJ1984399.1"/>
    </source>
</evidence>
<dbReference type="OrthoDB" id="1068471at2759"/>
<evidence type="ECO:0000313" key="8">
    <source>
        <dbReference type="Proteomes" id="UP001151582"/>
    </source>
</evidence>
<keyword evidence="4" id="KW-0677">Repeat</keyword>
<feature type="repeat" description="WD" evidence="6">
    <location>
        <begin position="15"/>
        <end position="56"/>
    </location>
</feature>
<dbReference type="SMART" id="SM00320">
    <property type="entry name" value="WD40"/>
    <property type="match status" value="5"/>
</dbReference>
<evidence type="ECO:0000256" key="2">
    <source>
        <dbReference type="ARBA" id="ARBA00022490"/>
    </source>
</evidence>
<comment type="caution">
    <text evidence="7">The sequence shown here is derived from an EMBL/GenBank/DDBJ whole genome shotgun (WGS) entry which is preliminary data.</text>
</comment>
<dbReference type="InterPro" id="IPR001680">
    <property type="entry name" value="WD40_rpt"/>
</dbReference>
<dbReference type="InterPro" id="IPR051980">
    <property type="entry name" value="WD_repeat_MORG1"/>
</dbReference>
<evidence type="ECO:0000256" key="3">
    <source>
        <dbReference type="ARBA" id="ARBA00022574"/>
    </source>
</evidence>
<dbReference type="PROSITE" id="PS50082">
    <property type="entry name" value="WD_REPEATS_2"/>
    <property type="match status" value="3"/>
</dbReference>
<dbReference type="GO" id="GO:0000398">
    <property type="term" value="P:mRNA splicing, via spliceosome"/>
    <property type="evidence" value="ECO:0007669"/>
    <property type="project" value="TreeGrafter"/>
</dbReference>
<evidence type="ECO:0000256" key="6">
    <source>
        <dbReference type="PROSITE-ProRule" id="PRU00221"/>
    </source>
</evidence>
<organism evidence="7 8">
    <name type="scientific">Dimargaris verticillata</name>
    <dbReference type="NCBI Taxonomy" id="2761393"/>
    <lineage>
        <taxon>Eukaryota</taxon>
        <taxon>Fungi</taxon>
        <taxon>Fungi incertae sedis</taxon>
        <taxon>Zoopagomycota</taxon>
        <taxon>Kickxellomycotina</taxon>
        <taxon>Dimargaritomycetes</taxon>
        <taxon>Dimargaritales</taxon>
        <taxon>Dimargaritaceae</taxon>
        <taxon>Dimargaris</taxon>
    </lineage>
</organism>
<protein>
    <submittedName>
        <fullName evidence="7">WD repeat-containing protein 83</fullName>
    </submittedName>
</protein>
<name>A0A9W8BBD3_9FUNG</name>
<dbReference type="GO" id="GO:0005737">
    <property type="term" value="C:cytoplasm"/>
    <property type="evidence" value="ECO:0007669"/>
    <property type="project" value="UniProtKB-SubCell"/>
</dbReference>